<dbReference type="GO" id="GO:0004519">
    <property type="term" value="F:endonuclease activity"/>
    <property type="evidence" value="ECO:0007669"/>
    <property type="project" value="UniProtKB-KW"/>
</dbReference>
<evidence type="ECO:0000256" key="2">
    <source>
        <dbReference type="ARBA" id="ARBA00022612"/>
    </source>
</evidence>
<dbReference type="GO" id="GO:0008270">
    <property type="term" value="F:zinc ion binding"/>
    <property type="evidence" value="ECO:0007669"/>
    <property type="project" value="UniProtKB-KW"/>
</dbReference>
<dbReference type="InterPro" id="IPR012337">
    <property type="entry name" value="RNaseH-like_sf"/>
</dbReference>
<comment type="function">
    <text evidence="1">The aspartyl protease (PR) mediates the proteolytic cleavages of the Gag and Gag-Pol polyproteins after assembly of the VLP.</text>
</comment>
<dbReference type="PANTHER" id="PTHR42648:SF11">
    <property type="entry name" value="TRANSPOSON TY4-P GAG-POL POLYPROTEIN"/>
    <property type="match status" value="1"/>
</dbReference>
<dbReference type="Gene3D" id="3.30.420.10">
    <property type="entry name" value="Ribonuclease H-like superfamily/Ribonuclease H"/>
    <property type="match status" value="1"/>
</dbReference>
<keyword evidence="15" id="KW-0917">Virion maturation</keyword>
<dbReference type="SMART" id="SM00343">
    <property type="entry name" value="ZnF_C2HC"/>
    <property type="match status" value="2"/>
</dbReference>
<keyword evidence="10" id="KW-0067">ATP-binding</keyword>
<dbReference type="EMBL" id="EU432495">
    <property type="protein sequence ID" value="ACA60906.1"/>
    <property type="molecule type" value="Genomic_DNA"/>
</dbReference>
<dbReference type="InterPro" id="IPR001584">
    <property type="entry name" value="Integrase_cat-core"/>
</dbReference>
<dbReference type="GO" id="GO:0006508">
    <property type="term" value="P:proteolysis"/>
    <property type="evidence" value="ECO:0007669"/>
    <property type="project" value="UniProtKB-KW"/>
</dbReference>
<accession>B1PJ46</accession>
<dbReference type="GO" id="GO:0005524">
    <property type="term" value="F:ATP binding"/>
    <property type="evidence" value="ECO:0007669"/>
    <property type="project" value="UniProtKB-KW"/>
</dbReference>
<evidence type="ECO:0000256" key="7">
    <source>
        <dbReference type="ARBA" id="ARBA00022750"/>
    </source>
</evidence>
<dbReference type="InterPro" id="IPR054722">
    <property type="entry name" value="PolX-like_BBD"/>
</dbReference>
<dbReference type="GO" id="GO:0006310">
    <property type="term" value="P:DNA recombination"/>
    <property type="evidence" value="ECO:0007669"/>
    <property type="project" value="UniProtKB-KW"/>
</dbReference>
<keyword evidence="3" id="KW-0645">Protease</keyword>
<feature type="domain" description="Integrase catalytic" evidence="21">
    <location>
        <begin position="555"/>
        <end position="721"/>
    </location>
</feature>
<keyword evidence="14" id="KW-0548">Nucleotidyltransferase</keyword>
<evidence type="ECO:0000259" key="20">
    <source>
        <dbReference type="PROSITE" id="PS50158"/>
    </source>
</evidence>
<evidence type="ECO:0000256" key="16">
    <source>
        <dbReference type="ARBA" id="ARBA00023172"/>
    </source>
</evidence>
<dbReference type="GO" id="GO:0004190">
    <property type="term" value="F:aspartic-type endopeptidase activity"/>
    <property type="evidence" value="ECO:0007669"/>
    <property type="project" value="UniProtKB-KW"/>
</dbReference>
<keyword evidence="9" id="KW-0378">Hydrolase</keyword>
<dbReference type="PROSITE" id="PS50158">
    <property type="entry name" value="ZF_CCHC"/>
    <property type="match status" value="1"/>
</dbReference>
<evidence type="ECO:0000256" key="1">
    <source>
        <dbReference type="ARBA" id="ARBA00002180"/>
    </source>
</evidence>
<evidence type="ECO:0000256" key="13">
    <source>
        <dbReference type="ARBA" id="ARBA00022918"/>
    </source>
</evidence>
<dbReference type="InterPro" id="IPR057670">
    <property type="entry name" value="SH3_retrovirus"/>
</dbReference>
<evidence type="ECO:0000256" key="19">
    <source>
        <dbReference type="SAM" id="MobiDB-lite"/>
    </source>
</evidence>
<keyword evidence="8" id="KW-0255">Endonuclease</keyword>
<evidence type="ECO:0000256" key="5">
    <source>
        <dbReference type="ARBA" id="ARBA00022723"/>
    </source>
</evidence>
<dbReference type="Pfam" id="PF00098">
    <property type="entry name" value="zf-CCHC"/>
    <property type="match status" value="1"/>
</dbReference>
<keyword evidence="6" id="KW-0547">Nucleotide-binding</keyword>
<keyword evidence="7" id="KW-0064">Aspartyl protease</keyword>
<keyword evidence="18" id="KW-0862">Zinc</keyword>
<dbReference type="InterPro" id="IPR013103">
    <property type="entry name" value="RVT_2"/>
</dbReference>
<keyword evidence="17" id="KW-0511">Multifunctional enzyme</keyword>
<evidence type="ECO:0000256" key="3">
    <source>
        <dbReference type="ARBA" id="ARBA00022670"/>
    </source>
</evidence>
<dbReference type="SUPFAM" id="SSF57756">
    <property type="entry name" value="Retrovirus zinc finger-like domains"/>
    <property type="match status" value="1"/>
</dbReference>
<dbReference type="CDD" id="cd09272">
    <property type="entry name" value="RNase_HI_RT_Ty1"/>
    <property type="match status" value="1"/>
</dbReference>
<organism evidence="22">
    <name type="scientific">Phaeodactylum tricornutum</name>
    <name type="common">Diatom</name>
    <dbReference type="NCBI Taxonomy" id="2850"/>
    <lineage>
        <taxon>Eukaryota</taxon>
        <taxon>Sar</taxon>
        <taxon>Stramenopiles</taxon>
        <taxon>Ochrophyta</taxon>
        <taxon>Bacillariophyta</taxon>
        <taxon>Bacillariophyceae</taxon>
        <taxon>Bacillariophycidae</taxon>
        <taxon>Naviculales</taxon>
        <taxon>Phaeodactylaceae</taxon>
        <taxon>Phaeodactylum</taxon>
    </lineage>
</organism>
<feature type="region of interest" description="Disordered" evidence="19">
    <location>
        <begin position="1"/>
        <end position="51"/>
    </location>
</feature>
<keyword evidence="2" id="KW-1188">Viral release from host cell</keyword>
<feature type="compositionally biased region" description="Acidic residues" evidence="19">
    <location>
        <begin position="10"/>
        <end position="40"/>
    </location>
</feature>
<dbReference type="InterPro" id="IPR043502">
    <property type="entry name" value="DNA/RNA_pol_sf"/>
</dbReference>
<reference evidence="22" key="1">
    <citation type="submission" date="2008-01" db="EMBL/GenBank/DDBJ databases">
        <title>Pirate Transposons in Diatom Genomes.</title>
        <authorList>
            <person name="Maumus F."/>
            <person name="Allen A."/>
            <person name="Bowler C."/>
        </authorList>
    </citation>
    <scope>NUCLEOTIDE SEQUENCE</scope>
</reference>
<dbReference type="GO" id="GO:0003887">
    <property type="term" value="F:DNA-directed DNA polymerase activity"/>
    <property type="evidence" value="ECO:0007669"/>
    <property type="project" value="UniProtKB-KW"/>
</dbReference>
<sequence>MEGEDRIGNEEEDNPEAEAEVEAESEEEELVMDDISDTASDDQKDTVHVSNSRTIKFKGNEDEWRTWKGKTIATAMQHRFYQALFMQETLASMEEVNAGTASKTARKAFLRNVQAYAHLALCCEKTAYSYVENAVTERAPMGDAYEAWKKLCERYEPKEIESDYTSIEHSFKDCTIGSINENVEEWFLELEYWNTRMGKIKQSYMRDDLQMKAHIIDQLPEAYEAVKVKLSGAYTTTSMEAFKRIILDFWKRHSKTDNNKVMSHSEVKEKCGHCGKAGHSQDKCWSKPENKHLRPNGKQGGKNKKDIQCFNCGKKGHYKSDCRSAKKSGEGGPNTPNEGMFVGAHIEKEQNSNAGSSWEKVLADSGATCHVWNSAKELRDQEKISEQVRVGKSDTFVHVTMQGTVYLETKDGAKLKLLKVKYSPDFEKRIISVGCLLDQGCSVTKMTATEIVILSHDKKRSITADRTSSSKLYYLLCRALEGQKQDQVFSNSEQKGHIYTLEQAHKLCGHADVATVKRTAVRAGWSLTTTTMPLCGACVLAKAQQKQVPKTASQKAEKPGERLYVDLSGPYAKSIGGSTYWLLIVDEVSKYKWSMFLTQKSQIGQKVKPILQWLQLLKFTNKFIRSDNAGENKKHFEKLAEEFLFSLELTAPYTPQQNGVVERGFVTIRNRAYASMLDAKLTPSNQGKLWTEFVQAATVLSNNLVRAGETKTPTELFFGKSDAKLLDHLQILGRIAYVSIRDPLKPKMTPKAKKCMLMGYPEHHSKDTYRFLNIATQAPILSRDVRWDDYHGGIKPTDNTKDLFESDEDDEIQVPDTYTKVVALPQAGRNTNTAKSPETTGISKQNVFSPLQTRGQRKFAEEARLMPDDDSDNPDKEEVNMTEETEIHEHQAFNVMTVNSDPGADVPRDWHALFNNKNRNGWKQSAAKEMESIRDRNVLGGLIKLSSLPTGTRVLGTRWIFKWKQDGFDHDKYTEKARLVVKGYEQISGVDYTESYSPVANETTVNLGIALGLYYKHVLKQDWIEHVIDVETAFLHAERLNSDKKTYIKVPSGFEELTGIKTGTDDVIELTGVLYGEVDAPLAWAITFKKILTKIGFKQSLIDPCLYIMQDKKMTLEVLMMVHVDDCKITGSREKVMWIKKEIKKHVPIKDLGELRKFLGVNYKAGTDKIGPYIGVDMTEYVEEIIRDYELHIGEEATIFPTPGYNEDPPKKNEGLSVSNKQYRSLIGKIMFAVRKCIPDCMNALRELSSFLDNDGEDHWRRLGRIVGYMKGHYKPLKLRPPETLTPIIYADSDYASDKKDRKSISGDLSTIGKTLVNWRSKKQTGVTLSSTEAEYVALSHAATEAKFLLMLLEETTGTFHGPAIIHEDNQGAIFIANNDSLGQRTKHIDIRYRYTNQLIQEGLIVLKYIKTDENYADLETKNVTEAIHTKLAPRIYDGTM</sequence>
<evidence type="ECO:0000256" key="10">
    <source>
        <dbReference type="ARBA" id="ARBA00022840"/>
    </source>
</evidence>
<feature type="region of interest" description="Disordered" evidence="19">
    <location>
        <begin position="285"/>
        <end position="304"/>
    </location>
</feature>
<evidence type="ECO:0000256" key="18">
    <source>
        <dbReference type="PROSITE-ProRule" id="PRU00047"/>
    </source>
</evidence>
<dbReference type="PROSITE" id="PS50994">
    <property type="entry name" value="INTEGRASE"/>
    <property type="match status" value="1"/>
</dbReference>
<dbReference type="InterPro" id="IPR001878">
    <property type="entry name" value="Znf_CCHC"/>
</dbReference>
<evidence type="ECO:0000259" key="21">
    <source>
        <dbReference type="PROSITE" id="PS50994"/>
    </source>
</evidence>
<evidence type="ECO:0000256" key="14">
    <source>
        <dbReference type="ARBA" id="ARBA00022932"/>
    </source>
</evidence>
<evidence type="ECO:0000256" key="11">
    <source>
        <dbReference type="ARBA" id="ARBA00022842"/>
    </source>
</evidence>
<dbReference type="SUPFAM" id="SSF53098">
    <property type="entry name" value="Ribonuclease H-like"/>
    <property type="match status" value="1"/>
</dbReference>
<proteinExistence type="predicted"/>
<dbReference type="GO" id="GO:0015074">
    <property type="term" value="P:DNA integration"/>
    <property type="evidence" value="ECO:0007669"/>
    <property type="project" value="UniProtKB-KW"/>
</dbReference>
<dbReference type="InterPro" id="IPR039537">
    <property type="entry name" value="Retrotran_Ty1/copia-like"/>
</dbReference>
<protein>
    <submittedName>
        <fullName evidence="22">Gag-pol polyprotein</fullName>
    </submittedName>
</protein>
<evidence type="ECO:0000256" key="6">
    <source>
        <dbReference type="ARBA" id="ARBA00022741"/>
    </source>
</evidence>
<name>B1PJ46_PHATR</name>
<keyword evidence="4" id="KW-0540">Nuclease</keyword>
<feature type="domain" description="CCHC-type" evidence="20">
    <location>
        <begin position="309"/>
        <end position="324"/>
    </location>
</feature>
<evidence type="ECO:0000256" key="15">
    <source>
        <dbReference type="ARBA" id="ARBA00023113"/>
    </source>
</evidence>
<dbReference type="Pfam" id="PF07727">
    <property type="entry name" value="RVT_2"/>
    <property type="match status" value="1"/>
</dbReference>
<keyword evidence="5" id="KW-0479">Metal-binding</keyword>
<keyword evidence="14" id="KW-0808">Transferase</keyword>
<evidence type="ECO:0000256" key="4">
    <source>
        <dbReference type="ARBA" id="ARBA00022722"/>
    </source>
</evidence>
<keyword evidence="18" id="KW-0863">Zinc-finger</keyword>
<keyword evidence="11" id="KW-0460">Magnesium</keyword>
<dbReference type="PANTHER" id="PTHR42648">
    <property type="entry name" value="TRANSPOSASE, PUTATIVE-RELATED"/>
    <property type="match status" value="1"/>
</dbReference>
<keyword evidence="16" id="KW-0233">DNA recombination</keyword>
<dbReference type="HOGENOM" id="CLU_001650_5_0_1"/>
<evidence type="ECO:0000256" key="8">
    <source>
        <dbReference type="ARBA" id="ARBA00022759"/>
    </source>
</evidence>
<dbReference type="InterPro" id="IPR036875">
    <property type="entry name" value="Znf_CCHC_sf"/>
</dbReference>
<dbReference type="GO" id="GO:0003676">
    <property type="term" value="F:nucleic acid binding"/>
    <property type="evidence" value="ECO:0007669"/>
    <property type="project" value="InterPro"/>
</dbReference>
<evidence type="ECO:0000256" key="12">
    <source>
        <dbReference type="ARBA" id="ARBA00022908"/>
    </source>
</evidence>
<dbReference type="InterPro" id="IPR036397">
    <property type="entry name" value="RNaseH_sf"/>
</dbReference>
<keyword evidence="14" id="KW-0239">DNA-directed DNA polymerase</keyword>
<evidence type="ECO:0000256" key="17">
    <source>
        <dbReference type="ARBA" id="ARBA00023268"/>
    </source>
</evidence>
<keyword evidence="12" id="KW-0229">DNA integration</keyword>
<dbReference type="Pfam" id="PF22936">
    <property type="entry name" value="Pol_BBD"/>
    <property type="match status" value="1"/>
</dbReference>
<dbReference type="GO" id="GO:0003964">
    <property type="term" value="F:RNA-directed DNA polymerase activity"/>
    <property type="evidence" value="ECO:0007669"/>
    <property type="project" value="UniProtKB-KW"/>
</dbReference>
<evidence type="ECO:0000313" key="22">
    <source>
        <dbReference type="EMBL" id="ACA60906.1"/>
    </source>
</evidence>
<keyword evidence="13" id="KW-0695">RNA-directed DNA polymerase</keyword>
<dbReference type="Pfam" id="PF25597">
    <property type="entry name" value="SH3_retrovirus"/>
    <property type="match status" value="1"/>
</dbReference>
<dbReference type="SUPFAM" id="SSF56672">
    <property type="entry name" value="DNA/RNA polymerases"/>
    <property type="match status" value="1"/>
</dbReference>
<evidence type="ECO:0000256" key="9">
    <source>
        <dbReference type="ARBA" id="ARBA00022801"/>
    </source>
</evidence>
<dbReference type="Gene3D" id="4.10.60.10">
    <property type="entry name" value="Zinc finger, CCHC-type"/>
    <property type="match status" value="1"/>
</dbReference>